<dbReference type="InterPro" id="IPR000623">
    <property type="entry name" value="Shikimate_kinase/TSH1"/>
</dbReference>
<dbReference type="GO" id="GO:0000287">
    <property type="term" value="F:magnesium ion binding"/>
    <property type="evidence" value="ECO:0007669"/>
    <property type="project" value="UniProtKB-UniRule"/>
</dbReference>
<comment type="similarity">
    <text evidence="7">Belongs to the shikimate kinase family.</text>
</comment>
<keyword evidence="7" id="KW-0460">Magnesium</keyword>
<evidence type="ECO:0000256" key="3">
    <source>
        <dbReference type="ARBA" id="ARBA00022741"/>
    </source>
</evidence>
<dbReference type="GO" id="GO:0009073">
    <property type="term" value="P:aromatic amino acid family biosynthetic process"/>
    <property type="evidence" value="ECO:0007669"/>
    <property type="project" value="UniProtKB-KW"/>
</dbReference>
<comment type="function">
    <text evidence="7">Catalyzes the specific phosphorylation of the 3-hydroxyl group of shikimic acid using ATP as a cosubstrate.</text>
</comment>
<keyword evidence="9" id="KW-1185">Reference proteome</keyword>
<dbReference type="GO" id="GO:0005524">
    <property type="term" value="F:ATP binding"/>
    <property type="evidence" value="ECO:0007669"/>
    <property type="project" value="UniProtKB-UniRule"/>
</dbReference>
<dbReference type="PANTHER" id="PTHR21087:SF16">
    <property type="entry name" value="SHIKIMATE KINASE 1, CHLOROPLASTIC"/>
    <property type="match status" value="1"/>
</dbReference>
<keyword evidence="5 7" id="KW-0067">ATP-binding</keyword>
<dbReference type="GO" id="GO:0009423">
    <property type="term" value="P:chorismate biosynthetic process"/>
    <property type="evidence" value="ECO:0007669"/>
    <property type="project" value="UniProtKB-UniRule"/>
</dbReference>
<comment type="catalytic activity">
    <reaction evidence="7">
        <text>shikimate + ATP = 3-phosphoshikimate + ADP + H(+)</text>
        <dbReference type="Rhea" id="RHEA:13121"/>
        <dbReference type="ChEBI" id="CHEBI:15378"/>
        <dbReference type="ChEBI" id="CHEBI:30616"/>
        <dbReference type="ChEBI" id="CHEBI:36208"/>
        <dbReference type="ChEBI" id="CHEBI:145989"/>
        <dbReference type="ChEBI" id="CHEBI:456216"/>
        <dbReference type="EC" id="2.7.1.71"/>
    </reaction>
</comment>
<feature type="binding site" evidence="7">
    <location>
        <position position="25"/>
    </location>
    <ligand>
        <name>Mg(2+)</name>
        <dbReference type="ChEBI" id="CHEBI:18420"/>
    </ligand>
</feature>
<evidence type="ECO:0000256" key="1">
    <source>
        <dbReference type="ARBA" id="ARBA00022605"/>
    </source>
</evidence>
<reference evidence="8 9" key="1">
    <citation type="submission" date="2019-03" db="EMBL/GenBank/DDBJ databases">
        <title>Genomic Encyclopedia of Archaeal and Bacterial Type Strains, Phase II (KMG-II): from individual species to whole genera.</title>
        <authorList>
            <person name="Goeker M."/>
        </authorList>
    </citation>
    <scope>NUCLEOTIDE SEQUENCE [LARGE SCALE GENOMIC DNA]</scope>
    <source>
        <strain evidence="8 9">DSM 24323</strain>
    </source>
</reference>
<comment type="pathway">
    <text evidence="7">Metabolic intermediate biosynthesis; chorismate biosynthesis; chorismate from D-erythrose 4-phosphate and phosphoenolpyruvate: step 5/7.</text>
</comment>
<organism evidence="8 9">
    <name type="scientific">Naumannella halotolerans</name>
    <dbReference type="NCBI Taxonomy" id="993414"/>
    <lineage>
        <taxon>Bacteria</taxon>
        <taxon>Bacillati</taxon>
        <taxon>Actinomycetota</taxon>
        <taxon>Actinomycetes</taxon>
        <taxon>Propionibacteriales</taxon>
        <taxon>Propionibacteriaceae</taxon>
        <taxon>Naumannella</taxon>
    </lineage>
</organism>
<dbReference type="SUPFAM" id="SSF52540">
    <property type="entry name" value="P-loop containing nucleoside triphosphate hydrolases"/>
    <property type="match status" value="1"/>
</dbReference>
<feature type="binding site" evidence="7">
    <location>
        <begin position="21"/>
        <end position="26"/>
    </location>
    <ligand>
        <name>ATP</name>
        <dbReference type="ChEBI" id="CHEBI:30616"/>
    </ligand>
</feature>
<dbReference type="CDD" id="cd00464">
    <property type="entry name" value="SK"/>
    <property type="match status" value="1"/>
</dbReference>
<proteinExistence type="inferred from homology"/>
<keyword evidence="3 7" id="KW-0547">Nucleotide-binding</keyword>
<gene>
    <name evidence="7" type="primary">aroK</name>
    <name evidence="8" type="ORF">CLV29_1102</name>
</gene>
<feature type="binding site" evidence="7">
    <location>
        <position position="145"/>
    </location>
    <ligand>
        <name>substrate</name>
    </ligand>
</feature>
<dbReference type="PRINTS" id="PR01100">
    <property type="entry name" value="SHIKIMTKNASE"/>
</dbReference>
<protein>
    <recommendedName>
        <fullName evidence="7">Shikimate kinase</fullName>
        <shortName evidence="7">SK</shortName>
        <ecNumber evidence="7">2.7.1.71</ecNumber>
    </recommendedName>
</protein>
<comment type="cofactor">
    <cofactor evidence="7">
        <name>Mg(2+)</name>
        <dbReference type="ChEBI" id="CHEBI:18420"/>
    </cofactor>
    <text evidence="7">Binds 1 Mg(2+) ion per subunit.</text>
</comment>
<keyword evidence="6 7" id="KW-0057">Aromatic amino acid biosynthesis</keyword>
<keyword evidence="7" id="KW-0963">Cytoplasm</keyword>
<evidence type="ECO:0000256" key="5">
    <source>
        <dbReference type="ARBA" id="ARBA00022840"/>
    </source>
</evidence>
<feature type="binding site" evidence="7">
    <location>
        <position position="127"/>
    </location>
    <ligand>
        <name>ATP</name>
        <dbReference type="ChEBI" id="CHEBI:30616"/>
    </ligand>
</feature>
<comment type="subunit">
    <text evidence="7">Monomer.</text>
</comment>
<feature type="binding site" evidence="7">
    <location>
        <position position="43"/>
    </location>
    <ligand>
        <name>substrate</name>
    </ligand>
</feature>
<dbReference type="InterPro" id="IPR031322">
    <property type="entry name" value="Shikimate/glucono_kinase"/>
</dbReference>
<dbReference type="Proteomes" id="UP000295371">
    <property type="component" value="Unassembled WGS sequence"/>
</dbReference>
<dbReference type="OrthoDB" id="9800332at2"/>
<accession>A0A4R7J887</accession>
<evidence type="ECO:0000256" key="2">
    <source>
        <dbReference type="ARBA" id="ARBA00022679"/>
    </source>
</evidence>
<dbReference type="PANTHER" id="PTHR21087">
    <property type="entry name" value="SHIKIMATE KINASE"/>
    <property type="match status" value="1"/>
</dbReference>
<dbReference type="UniPathway" id="UPA00053">
    <property type="reaction ID" value="UER00088"/>
</dbReference>
<keyword evidence="1 7" id="KW-0028">Amino-acid biosynthesis</keyword>
<comment type="caution">
    <text evidence="7">Lacks conserved residue(s) required for the propagation of feature annotation.</text>
</comment>
<feature type="binding site" evidence="7">
    <location>
        <position position="67"/>
    </location>
    <ligand>
        <name>substrate</name>
    </ligand>
</feature>
<name>A0A4R7J887_9ACTN</name>
<dbReference type="GO" id="GO:0005829">
    <property type="term" value="C:cytosol"/>
    <property type="evidence" value="ECO:0007669"/>
    <property type="project" value="TreeGrafter"/>
</dbReference>
<dbReference type="InterPro" id="IPR027417">
    <property type="entry name" value="P-loop_NTPase"/>
</dbReference>
<dbReference type="GO" id="GO:0008652">
    <property type="term" value="P:amino acid biosynthetic process"/>
    <property type="evidence" value="ECO:0007669"/>
    <property type="project" value="UniProtKB-KW"/>
</dbReference>
<dbReference type="HAMAP" id="MF_00109">
    <property type="entry name" value="Shikimate_kinase"/>
    <property type="match status" value="1"/>
</dbReference>
<keyword evidence="2 7" id="KW-0808">Transferase</keyword>
<comment type="subcellular location">
    <subcellularLocation>
        <location evidence="7">Cytoplasm</location>
    </subcellularLocation>
</comment>
<feature type="binding site" evidence="7">
    <location>
        <position position="90"/>
    </location>
    <ligand>
        <name>substrate</name>
    </ligand>
</feature>
<sequence length="181" mass="19303">MSGTEVSAEQVGMLVLIGAPGAGKSTVGRRLANRLSLPFVDVDQLIEQTSGREIADIFATDGEATFRELERAATVAALAGSEEQVVSLGGGAPMTEAIAEALAPHHVVWLKVSPGAAADRVGLNVARPLLLGNVRSRLVSLLNARTPTYQRLADHVVETDDHGADDIVELIIEHRRELERR</sequence>
<dbReference type="AlphaFoldDB" id="A0A4R7J887"/>
<keyword evidence="4 7" id="KW-0418">Kinase</keyword>
<evidence type="ECO:0000256" key="4">
    <source>
        <dbReference type="ARBA" id="ARBA00022777"/>
    </source>
</evidence>
<dbReference type="EC" id="2.7.1.71" evidence="7"/>
<dbReference type="GO" id="GO:0004765">
    <property type="term" value="F:shikimate kinase activity"/>
    <property type="evidence" value="ECO:0007669"/>
    <property type="project" value="UniProtKB-UniRule"/>
</dbReference>
<dbReference type="EMBL" id="SOAW01000001">
    <property type="protein sequence ID" value="TDT33484.1"/>
    <property type="molecule type" value="Genomic_DNA"/>
</dbReference>
<evidence type="ECO:0000313" key="9">
    <source>
        <dbReference type="Proteomes" id="UP000295371"/>
    </source>
</evidence>
<dbReference type="Gene3D" id="3.40.50.300">
    <property type="entry name" value="P-loop containing nucleotide triphosphate hydrolases"/>
    <property type="match status" value="1"/>
</dbReference>
<dbReference type="Pfam" id="PF01202">
    <property type="entry name" value="SKI"/>
    <property type="match status" value="1"/>
</dbReference>
<evidence type="ECO:0000256" key="6">
    <source>
        <dbReference type="ARBA" id="ARBA00023141"/>
    </source>
</evidence>
<comment type="caution">
    <text evidence="8">The sequence shown here is derived from an EMBL/GenBank/DDBJ whole genome shotgun (WGS) entry which is preliminary data.</text>
</comment>
<evidence type="ECO:0000313" key="8">
    <source>
        <dbReference type="EMBL" id="TDT33484.1"/>
    </source>
</evidence>
<evidence type="ECO:0000256" key="7">
    <source>
        <dbReference type="HAMAP-Rule" id="MF_00109"/>
    </source>
</evidence>
<keyword evidence="7" id="KW-0479">Metal-binding</keyword>